<evidence type="ECO:0000256" key="2">
    <source>
        <dbReference type="ARBA" id="ARBA00022723"/>
    </source>
</evidence>
<dbReference type="PANTHER" id="PTHR10032:SF271">
    <property type="entry name" value="RH12261P-RELATED"/>
    <property type="match status" value="1"/>
</dbReference>
<keyword evidence="3" id="KW-0677">Repeat</keyword>
<dbReference type="InterPro" id="IPR027756">
    <property type="entry name" value="Ovo-like"/>
</dbReference>
<feature type="compositionally biased region" description="Low complexity" evidence="8">
    <location>
        <begin position="204"/>
        <end position="220"/>
    </location>
</feature>
<dbReference type="InterPro" id="IPR036236">
    <property type="entry name" value="Znf_C2H2_sf"/>
</dbReference>
<evidence type="ECO:0000259" key="9">
    <source>
        <dbReference type="PROSITE" id="PS50157"/>
    </source>
</evidence>
<evidence type="ECO:0000313" key="10">
    <source>
        <dbReference type="EMBL" id="CAL8136784.1"/>
    </source>
</evidence>
<dbReference type="InterPro" id="IPR013087">
    <property type="entry name" value="Znf_C2H2_type"/>
</dbReference>
<keyword evidence="11" id="KW-1185">Reference proteome</keyword>
<dbReference type="PANTHER" id="PTHR10032">
    <property type="entry name" value="ZINC FINGER PROTEIN WITH KRAB AND SCAN DOMAINS"/>
    <property type="match status" value="1"/>
</dbReference>
<feature type="region of interest" description="Disordered" evidence="8">
    <location>
        <begin position="157"/>
        <end position="223"/>
    </location>
</feature>
<comment type="subcellular location">
    <subcellularLocation>
        <location evidence="1">Nucleus</location>
    </subcellularLocation>
</comment>
<evidence type="ECO:0000256" key="8">
    <source>
        <dbReference type="SAM" id="MobiDB-lite"/>
    </source>
</evidence>
<organism evidence="10 11">
    <name type="scientific">Orchesella dallaii</name>
    <dbReference type="NCBI Taxonomy" id="48710"/>
    <lineage>
        <taxon>Eukaryota</taxon>
        <taxon>Metazoa</taxon>
        <taxon>Ecdysozoa</taxon>
        <taxon>Arthropoda</taxon>
        <taxon>Hexapoda</taxon>
        <taxon>Collembola</taxon>
        <taxon>Entomobryomorpha</taxon>
        <taxon>Entomobryoidea</taxon>
        <taxon>Orchesellidae</taxon>
        <taxon>Orchesellinae</taxon>
        <taxon>Orchesella</taxon>
    </lineage>
</organism>
<feature type="domain" description="C2H2-type" evidence="9">
    <location>
        <begin position="314"/>
        <end position="340"/>
    </location>
</feature>
<dbReference type="PROSITE" id="PS00028">
    <property type="entry name" value="ZINC_FINGER_C2H2_1"/>
    <property type="match status" value="3"/>
</dbReference>
<keyword evidence="4 7" id="KW-0863">Zinc-finger</keyword>
<keyword evidence="6" id="KW-0539">Nucleus</keyword>
<dbReference type="PROSITE" id="PS50157">
    <property type="entry name" value="ZINC_FINGER_C2H2_2"/>
    <property type="match status" value="3"/>
</dbReference>
<evidence type="ECO:0000256" key="1">
    <source>
        <dbReference type="ARBA" id="ARBA00004123"/>
    </source>
</evidence>
<evidence type="ECO:0000256" key="4">
    <source>
        <dbReference type="ARBA" id="ARBA00022771"/>
    </source>
</evidence>
<reference evidence="10 11" key="1">
    <citation type="submission" date="2024-08" db="EMBL/GenBank/DDBJ databases">
        <authorList>
            <person name="Cucini C."/>
            <person name="Frati F."/>
        </authorList>
    </citation>
    <scope>NUCLEOTIDE SEQUENCE [LARGE SCALE GENOMIC DNA]</scope>
</reference>
<name>A0ABP1RVC2_9HEXA</name>
<feature type="domain" description="C2H2-type" evidence="9">
    <location>
        <begin position="286"/>
        <end position="313"/>
    </location>
</feature>
<proteinExistence type="predicted"/>
<evidence type="ECO:0000313" key="11">
    <source>
        <dbReference type="Proteomes" id="UP001642540"/>
    </source>
</evidence>
<gene>
    <name evidence="10" type="ORF">ODALV1_LOCUS26610</name>
</gene>
<feature type="region of interest" description="Disordered" evidence="8">
    <location>
        <begin position="68"/>
        <end position="102"/>
    </location>
</feature>
<evidence type="ECO:0000256" key="5">
    <source>
        <dbReference type="ARBA" id="ARBA00022833"/>
    </source>
</evidence>
<dbReference type="Pfam" id="PF00096">
    <property type="entry name" value="zf-C2H2"/>
    <property type="match status" value="3"/>
</dbReference>
<evidence type="ECO:0000256" key="3">
    <source>
        <dbReference type="ARBA" id="ARBA00022737"/>
    </source>
</evidence>
<accession>A0ABP1RVC2</accession>
<evidence type="ECO:0000256" key="6">
    <source>
        <dbReference type="ARBA" id="ARBA00023242"/>
    </source>
</evidence>
<keyword evidence="2" id="KW-0479">Metal-binding</keyword>
<dbReference type="Proteomes" id="UP001642540">
    <property type="component" value="Unassembled WGS sequence"/>
</dbReference>
<feature type="domain" description="C2H2-type" evidence="9">
    <location>
        <begin position="256"/>
        <end position="284"/>
    </location>
</feature>
<protein>
    <recommendedName>
        <fullName evidence="9">C2H2-type domain-containing protein</fullName>
    </recommendedName>
</protein>
<dbReference type="SUPFAM" id="SSF57667">
    <property type="entry name" value="beta-beta-alpha zinc fingers"/>
    <property type="match status" value="1"/>
</dbReference>
<dbReference type="Gene3D" id="3.30.160.60">
    <property type="entry name" value="Classic Zinc Finger"/>
    <property type="match status" value="3"/>
</dbReference>
<sequence length="340" mass="38265">MEKVSWGADQLVLQLQSELAEVVDVLCFLHDFIDTAFGSKFNAFCENNTQLSEKVKLLKRFKSREKTSSSHSYSQNEKDEVTSTPSYCFENAGGTGGPKASELDWPANVPLVLLGDSLSSQNQEERNEELEPDVKCEVEIEEGEEGGLDFLGEEFKLSKKPKSQQQSNLKRPRSSSNPNVSALETEAKTGPGPSKKPPLLIIRQPPQSQSSSTSSPSKASSNEHNYSACASIFTNDDEYDLDQQKNEIPGVRSGYFKCELCPSTYSQEDGLKRHLQYKHSATRPRCTCPICGISVVDKFRLERHFRIHTGEKPFSCQHCEKKFSRNDHLWKHIRRVHAKS</sequence>
<dbReference type="SMART" id="SM00355">
    <property type="entry name" value="ZnF_C2H2"/>
    <property type="match status" value="3"/>
</dbReference>
<keyword evidence="5" id="KW-0862">Zinc</keyword>
<dbReference type="EMBL" id="CAXLJM020000112">
    <property type="protein sequence ID" value="CAL8136784.1"/>
    <property type="molecule type" value="Genomic_DNA"/>
</dbReference>
<comment type="caution">
    <text evidence="10">The sequence shown here is derived from an EMBL/GenBank/DDBJ whole genome shotgun (WGS) entry which is preliminary data.</text>
</comment>
<evidence type="ECO:0000256" key="7">
    <source>
        <dbReference type="PROSITE-ProRule" id="PRU00042"/>
    </source>
</evidence>